<sequence length="56" mass="6343">MPPINYLGPPLFQHQIIDYFDSAKREPAEGIAVEVADFRICKIEALTKVSQWIVAI</sequence>
<protein>
    <submittedName>
        <fullName evidence="1">Unannotated protein</fullName>
    </submittedName>
</protein>
<name>A0A6J6R8R3_9ZZZZ</name>
<accession>A0A6J6R8R3</accession>
<gene>
    <name evidence="1" type="ORF">UFOPK2593_01613</name>
</gene>
<reference evidence="1" key="1">
    <citation type="submission" date="2020-05" db="EMBL/GenBank/DDBJ databases">
        <authorList>
            <person name="Chiriac C."/>
            <person name="Salcher M."/>
            <person name="Ghai R."/>
            <person name="Kavagutti S V."/>
        </authorList>
    </citation>
    <scope>NUCLEOTIDE SEQUENCE</scope>
</reference>
<proteinExistence type="predicted"/>
<dbReference type="AlphaFoldDB" id="A0A6J6R8R3"/>
<evidence type="ECO:0000313" key="1">
    <source>
        <dbReference type="EMBL" id="CAB4719572.1"/>
    </source>
</evidence>
<organism evidence="1">
    <name type="scientific">freshwater metagenome</name>
    <dbReference type="NCBI Taxonomy" id="449393"/>
    <lineage>
        <taxon>unclassified sequences</taxon>
        <taxon>metagenomes</taxon>
        <taxon>ecological metagenomes</taxon>
    </lineage>
</organism>
<dbReference type="EMBL" id="CAEZXW010000183">
    <property type="protein sequence ID" value="CAB4719572.1"/>
    <property type="molecule type" value="Genomic_DNA"/>
</dbReference>